<sequence length="222" mass="25339">MKKLDRALATIPACLSKFHYPKHGWDNVKSRDKKLIWNQIDLIQDRFCVYCELPAVQGDDTTGHIEHFYNKGNMNYKCLTFDWNNLFGCCPSTHHCGHFKDQLINGVPRAYDANLLVKPDVDDPNEYLQFLSTGNVEPKDGLDANKLNRSRVTIDILNLDCALLIASRSSVIKNFQDRVLALDELKSNSSLDEDEYIELYLEIQSDVSSSIHRTAVAQVIFN</sequence>
<name>A0KJW6_AERHH</name>
<reference evidence="1 2" key="1">
    <citation type="journal article" date="2006" name="J. Bacteriol.">
        <title>Genome sequence of Aeromonas hydrophila ATCC 7966T: jack of all trades.</title>
        <authorList>
            <person name="Seshadri R."/>
            <person name="Joseph S.W."/>
            <person name="Chopra A.K."/>
            <person name="Sha J."/>
            <person name="Shaw J."/>
            <person name="Graf J."/>
            <person name="Haft D."/>
            <person name="Wu M."/>
            <person name="Ren Q."/>
            <person name="Rosovitz M.J."/>
            <person name="Madupu R."/>
            <person name="Tallon L."/>
            <person name="Kim M."/>
            <person name="Jin S."/>
            <person name="Vuong H."/>
            <person name="Stine O.C."/>
            <person name="Ali A."/>
            <person name="Horneman A.J."/>
            <person name="Heidelberg J.F."/>
        </authorList>
    </citation>
    <scope>NUCLEOTIDE SEQUENCE [LARGE SCALE GENOMIC DNA]</scope>
    <source>
        <strain evidence="2">ATCC 7966 / DSM 30187 / BCRC 13018 / CCUG 14551 / JCM 1027 / KCTC 2358 / NCIMB 9240 / NCTC 8049</strain>
    </source>
</reference>
<dbReference type="EnsemblBacteria" id="ABK38702">
    <property type="protein sequence ID" value="ABK38702"/>
    <property type="gene ID" value="AHA_2037"/>
</dbReference>
<dbReference type="EMBL" id="CP000462">
    <property type="protein sequence ID" value="ABK38702.1"/>
    <property type="molecule type" value="Genomic_DNA"/>
</dbReference>
<dbReference type="RefSeq" id="WP_011705904.1">
    <property type="nucleotide sequence ID" value="NC_008570.1"/>
</dbReference>
<dbReference type="NCBIfam" id="NF041761">
    <property type="entry name" value="PtuB"/>
    <property type="match status" value="1"/>
</dbReference>
<proteinExistence type="predicted"/>
<dbReference type="HOGENOM" id="CLU_112050_0_0_6"/>
<dbReference type="GeneID" id="4487614"/>
<evidence type="ECO:0000313" key="2">
    <source>
        <dbReference type="Proteomes" id="UP000000756"/>
    </source>
</evidence>
<accession>A0KJW6</accession>
<dbReference type="InterPro" id="IPR053575">
    <property type="entry name" value="Retron_Ec78_HNH_endo"/>
</dbReference>
<keyword evidence="2" id="KW-1185">Reference proteome</keyword>
<gene>
    <name evidence="1" type="ordered locus">AHA_2037</name>
</gene>
<dbReference type="NCBIfam" id="TIGR02646">
    <property type="entry name" value="retron system putative HNH endonuclease"/>
    <property type="match status" value="1"/>
</dbReference>
<dbReference type="eggNOG" id="ENOG50345KP">
    <property type="taxonomic scope" value="Bacteria"/>
</dbReference>
<dbReference type="AlphaFoldDB" id="A0KJW6"/>
<organism evidence="1 2">
    <name type="scientific">Aeromonas hydrophila subsp. hydrophila (strain ATCC 7966 / DSM 30187 / BCRC 13018 / CCUG 14551 / JCM 1027 / KCTC 2358 / NCIMB 9240 / NCTC 8049)</name>
    <dbReference type="NCBI Taxonomy" id="380703"/>
    <lineage>
        <taxon>Bacteria</taxon>
        <taxon>Pseudomonadati</taxon>
        <taxon>Pseudomonadota</taxon>
        <taxon>Gammaproteobacteria</taxon>
        <taxon>Aeromonadales</taxon>
        <taxon>Aeromonadaceae</taxon>
        <taxon>Aeromonas</taxon>
    </lineage>
</organism>
<dbReference type="InterPro" id="IPR013467">
    <property type="entry name" value="HNH78-like"/>
</dbReference>
<dbReference type="OrthoDB" id="4427988at2"/>
<protein>
    <recommendedName>
        <fullName evidence="3">TIGR02646 family protein</fullName>
    </recommendedName>
</protein>
<dbReference type="KEGG" id="aha:AHA_2037"/>
<evidence type="ECO:0000313" key="1">
    <source>
        <dbReference type="EMBL" id="ABK38702.1"/>
    </source>
</evidence>
<dbReference type="STRING" id="380703.AHA_2037"/>
<evidence type="ECO:0008006" key="3">
    <source>
        <dbReference type="Google" id="ProtNLM"/>
    </source>
</evidence>
<dbReference type="Proteomes" id="UP000000756">
    <property type="component" value="Chromosome"/>
</dbReference>